<evidence type="ECO:0000256" key="2">
    <source>
        <dbReference type="ARBA" id="ARBA00022618"/>
    </source>
</evidence>
<dbReference type="GO" id="GO:0005525">
    <property type="term" value="F:GTP binding"/>
    <property type="evidence" value="ECO:0007669"/>
    <property type="project" value="UniProtKB-KW"/>
</dbReference>
<keyword evidence="4" id="KW-0175">Coiled coil</keyword>
<feature type="region of interest" description="Disordered" evidence="8">
    <location>
        <begin position="418"/>
        <end position="437"/>
    </location>
</feature>
<dbReference type="GO" id="GO:0051301">
    <property type="term" value="P:cell division"/>
    <property type="evidence" value="ECO:0007669"/>
    <property type="project" value="UniProtKB-KW"/>
</dbReference>
<evidence type="ECO:0000256" key="4">
    <source>
        <dbReference type="ARBA" id="ARBA00023054"/>
    </source>
</evidence>
<evidence type="ECO:0000256" key="3">
    <source>
        <dbReference type="ARBA" id="ARBA00022741"/>
    </source>
</evidence>
<comment type="similarity">
    <text evidence="7">Belongs to the TRAFAC class TrmE-Era-EngA-EngB-Septin-like GTPase superfamily. Septin GTPase family.</text>
</comment>
<dbReference type="SUPFAM" id="SSF52540">
    <property type="entry name" value="P-loop containing nucleoside triphosphate hydrolases"/>
    <property type="match status" value="1"/>
</dbReference>
<comment type="caution">
    <text evidence="10">The sequence shown here is derived from an EMBL/GenBank/DDBJ whole genome shotgun (WGS) entry which is preliminary data.</text>
</comment>
<evidence type="ECO:0000256" key="6">
    <source>
        <dbReference type="ARBA" id="ARBA00023306"/>
    </source>
</evidence>
<reference evidence="10" key="1">
    <citation type="submission" date="2023-06" db="EMBL/GenBank/DDBJ databases">
        <authorList>
            <person name="Delattre M."/>
        </authorList>
    </citation>
    <scope>NUCLEOTIDE SEQUENCE</scope>
    <source>
        <strain evidence="10">AF72</strain>
    </source>
</reference>
<feature type="domain" description="Septin-type G" evidence="9">
    <location>
        <begin position="131"/>
        <end position="400"/>
    </location>
</feature>
<dbReference type="CDD" id="cd01850">
    <property type="entry name" value="CDC_Septin"/>
    <property type="match status" value="1"/>
</dbReference>
<dbReference type="AlphaFoldDB" id="A0AA36CQQ3"/>
<evidence type="ECO:0000256" key="7">
    <source>
        <dbReference type="RuleBase" id="RU004560"/>
    </source>
</evidence>
<evidence type="ECO:0000256" key="8">
    <source>
        <dbReference type="SAM" id="MobiDB-lite"/>
    </source>
</evidence>
<dbReference type="Pfam" id="PF00735">
    <property type="entry name" value="Septin"/>
    <property type="match status" value="1"/>
</dbReference>
<keyword evidence="6" id="KW-0131">Cell cycle</keyword>
<dbReference type="Proteomes" id="UP001177023">
    <property type="component" value="Unassembled WGS sequence"/>
</dbReference>
<accession>A0AA36CQQ3</accession>
<feature type="region of interest" description="Disordered" evidence="8">
    <location>
        <begin position="502"/>
        <end position="535"/>
    </location>
</feature>
<feature type="region of interest" description="Disordered" evidence="8">
    <location>
        <begin position="68"/>
        <end position="107"/>
    </location>
</feature>
<evidence type="ECO:0000259" key="9">
    <source>
        <dbReference type="PROSITE" id="PS51719"/>
    </source>
</evidence>
<organism evidence="10 11">
    <name type="scientific">Mesorhabditis spiculigera</name>
    <dbReference type="NCBI Taxonomy" id="96644"/>
    <lineage>
        <taxon>Eukaryota</taxon>
        <taxon>Metazoa</taxon>
        <taxon>Ecdysozoa</taxon>
        <taxon>Nematoda</taxon>
        <taxon>Chromadorea</taxon>
        <taxon>Rhabditida</taxon>
        <taxon>Rhabditina</taxon>
        <taxon>Rhabditomorpha</taxon>
        <taxon>Rhabditoidea</taxon>
        <taxon>Rhabditidae</taxon>
        <taxon>Mesorhabditinae</taxon>
        <taxon>Mesorhabditis</taxon>
    </lineage>
</organism>
<name>A0AA36CQQ3_9BILA</name>
<dbReference type="Gene3D" id="3.40.50.300">
    <property type="entry name" value="P-loop containing nucleotide triphosphate hydrolases"/>
    <property type="match status" value="1"/>
</dbReference>
<dbReference type="PANTHER" id="PTHR18884">
    <property type="entry name" value="SEPTIN"/>
    <property type="match status" value="1"/>
</dbReference>
<dbReference type="InterPro" id="IPR027417">
    <property type="entry name" value="P-loop_NTPase"/>
</dbReference>
<protein>
    <recommendedName>
        <fullName evidence="9">Septin-type G domain-containing protein</fullName>
    </recommendedName>
</protein>
<dbReference type="GO" id="GO:0032154">
    <property type="term" value="C:cleavage furrow"/>
    <property type="evidence" value="ECO:0007669"/>
    <property type="project" value="UniProtKB-SubCell"/>
</dbReference>
<dbReference type="FunFam" id="3.40.50.300:FF:000162">
    <property type="entry name" value="septin-7 isoform X1"/>
    <property type="match status" value="1"/>
</dbReference>
<feature type="compositionally biased region" description="Polar residues" evidence="8">
    <location>
        <begin position="81"/>
        <end position="99"/>
    </location>
</feature>
<feature type="non-terminal residue" evidence="10">
    <location>
        <position position="1"/>
    </location>
</feature>
<feature type="compositionally biased region" description="Low complexity" evidence="8">
    <location>
        <begin position="502"/>
        <end position="511"/>
    </location>
</feature>
<evidence type="ECO:0000313" key="10">
    <source>
        <dbReference type="EMBL" id="CAJ0573240.1"/>
    </source>
</evidence>
<gene>
    <name evidence="10" type="ORF">MSPICULIGERA_LOCUS11605</name>
</gene>
<dbReference type="PROSITE" id="PS51719">
    <property type="entry name" value="G_SEPTIN"/>
    <property type="match status" value="1"/>
</dbReference>
<evidence type="ECO:0000313" key="11">
    <source>
        <dbReference type="Proteomes" id="UP001177023"/>
    </source>
</evidence>
<proteinExistence type="inferred from homology"/>
<dbReference type="GO" id="GO:0005856">
    <property type="term" value="C:cytoskeleton"/>
    <property type="evidence" value="ECO:0007669"/>
    <property type="project" value="UniProtKB-ARBA"/>
</dbReference>
<dbReference type="InterPro" id="IPR030379">
    <property type="entry name" value="G_SEPTIN_dom"/>
</dbReference>
<keyword evidence="3 7" id="KW-0547">Nucleotide-binding</keyword>
<keyword evidence="5 7" id="KW-0342">GTP-binding</keyword>
<dbReference type="InterPro" id="IPR016491">
    <property type="entry name" value="Septin"/>
</dbReference>
<sequence>MKRLSTLLRSKRVRSYSTDYEIDGYASEGGIDKLVEEHSKQHHRRSGNHGGTASFPCTPSFEACGHSDGFGSPTKLPPTMRDTNTSESMKTFGSHSNKASSTTGSNVSTTTNNYVGFANFPNQVFRRAIRNGFEFSLMVVGRSGLGKSTFINTLFQAEINDPTEMFEVPAGSTARIEQKTVKLVENGVQLKLTLVDTPGFGGAIDNSKCWEPIQQYIDARYMEYLSEETKLERPTRLTDKCVHLVLYFIAPSGHGLDLIDIEFMKRLHDRANIVPLIAKADTMTEEEMKRFKHQVLRDLEKHGIKVYKFPETTDPEEKRTIEPLKGRVPFAVVGSNNIREAHGKKTRVREYAWGCVEVENMEHNDFLALREMVIRTNLIDLIDVTHGVHYENFRLRQMGNLSKNQHDKDPFTAMEDERKQKEQELRDKKRQLDKTFNDKIQERENKIKERKQKLMAREQELGRMVEAKRNELQMMRTALSELRRGNIYESKTSVFSAAVNENSANASSARDSNGKSGSPTAADKKKKTGIFSRIN</sequence>
<keyword evidence="2" id="KW-0132">Cell division</keyword>
<keyword evidence="11" id="KW-1185">Reference proteome</keyword>
<dbReference type="EMBL" id="CATQJA010002617">
    <property type="protein sequence ID" value="CAJ0573240.1"/>
    <property type="molecule type" value="Genomic_DNA"/>
</dbReference>
<comment type="subcellular location">
    <subcellularLocation>
        <location evidence="1">Cleavage furrow</location>
    </subcellularLocation>
</comment>
<evidence type="ECO:0000256" key="5">
    <source>
        <dbReference type="ARBA" id="ARBA00023134"/>
    </source>
</evidence>
<evidence type="ECO:0000256" key="1">
    <source>
        <dbReference type="ARBA" id="ARBA00004626"/>
    </source>
</evidence>